<dbReference type="Gene3D" id="3.90.230.10">
    <property type="entry name" value="Creatinase/methionine aminopeptidase superfamily"/>
    <property type="match status" value="1"/>
</dbReference>
<proteinExistence type="inferred from homology"/>
<evidence type="ECO:0000313" key="8">
    <source>
        <dbReference type="EMBL" id="NEW06229.1"/>
    </source>
</evidence>
<dbReference type="PANTHER" id="PTHR46112">
    <property type="entry name" value="AMINOPEPTIDASE"/>
    <property type="match status" value="1"/>
</dbReference>
<dbReference type="InterPro" id="IPR029149">
    <property type="entry name" value="Creatin/AminoP/Spt16_N"/>
</dbReference>
<keyword evidence="8" id="KW-0645">Protease</keyword>
<keyword evidence="8" id="KW-0031">Aminopeptidase</keyword>
<dbReference type="PANTHER" id="PTHR46112:SF3">
    <property type="entry name" value="AMINOPEPTIDASE YPDF"/>
    <property type="match status" value="1"/>
</dbReference>
<comment type="caution">
    <text evidence="8">The sequence shown here is derived from an EMBL/GenBank/DDBJ whole genome shotgun (WGS) entry which is preliminary data.</text>
</comment>
<dbReference type="EMBL" id="JAAIKC010000002">
    <property type="protein sequence ID" value="NEW06229.1"/>
    <property type="molecule type" value="Genomic_DNA"/>
</dbReference>
<sequence>MQAKRIERLRKVMQQQDLSALLITNDYNRTYVSGFTGSSGFVLITLDRAILLTDFRYMTQAPQQAKLFEVIEHKPRPIETIKEILVKDGITKLGFEQVDVSYGDFLSYQEGLSGIEFVPTSRLVEQIRIVKDEAEIQIMQEAADLADQTFSHILAFIKPGAVEKDIALEIEMFIRKNGGTSTSFETIVASGERSALPHGKASDRVLQGNEFVKLDFGAYYKGYCSDITRTVMLGKPTDKHKEIYDIVLEAQLNCLANLKPGITGREGDAFARDVIVKHGYGDNFGHGTGHGLGMEVHESPRLSKTEDMVLTAGMVVTVEPGIYLPDFGGVRIEDDVVITDTGIKILTHSTKDFLIID</sequence>
<evidence type="ECO:0000259" key="6">
    <source>
        <dbReference type="Pfam" id="PF00557"/>
    </source>
</evidence>
<feature type="domain" description="Peptidase M24" evidence="6">
    <location>
        <begin position="138"/>
        <end position="340"/>
    </location>
</feature>
<organism evidence="8">
    <name type="scientific">Paenibacillus sp. SYP-B3998</name>
    <dbReference type="NCBI Taxonomy" id="2678564"/>
    <lineage>
        <taxon>Bacteria</taxon>
        <taxon>Bacillati</taxon>
        <taxon>Bacillota</taxon>
        <taxon>Bacilli</taxon>
        <taxon>Bacillales</taxon>
        <taxon>Paenibacillaceae</taxon>
        <taxon>Paenibacillus</taxon>
    </lineage>
</organism>
<protein>
    <submittedName>
        <fullName evidence="8">Aminopeptidase P family protein</fullName>
    </submittedName>
</protein>
<keyword evidence="3 5" id="KW-0479">Metal-binding</keyword>
<keyword evidence="4" id="KW-0378">Hydrolase</keyword>
<feature type="domain" description="Creatinase N-terminal" evidence="7">
    <location>
        <begin position="5"/>
        <end position="130"/>
    </location>
</feature>
<dbReference type="CDD" id="cd01092">
    <property type="entry name" value="APP-like"/>
    <property type="match status" value="1"/>
</dbReference>
<evidence type="ECO:0000256" key="2">
    <source>
        <dbReference type="ARBA" id="ARBA00008766"/>
    </source>
</evidence>
<dbReference type="RefSeq" id="WP_163944671.1">
    <property type="nucleotide sequence ID" value="NZ_JAAIKC010000002.1"/>
</dbReference>
<dbReference type="PROSITE" id="PS00491">
    <property type="entry name" value="PROLINE_PEPTIDASE"/>
    <property type="match status" value="1"/>
</dbReference>
<dbReference type="SUPFAM" id="SSF53092">
    <property type="entry name" value="Creatinase/prolidase N-terminal domain"/>
    <property type="match status" value="1"/>
</dbReference>
<reference evidence="8" key="1">
    <citation type="submission" date="2020-02" db="EMBL/GenBank/DDBJ databases">
        <authorList>
            <person name="Shen X.-R."/>
            <person name="Zhang Y.-X."/>
        </authorList>
    </citation>
    <scope>NUCLEOTIDE SEQUENCE</scope>
    <source>
        <strain evidence="8">SYP-B3998</strain>
    </source>
</reference>
<dbReference type="Gene3D" id="3.40.350.10">
    <property type="entry name" value="Creatinase/prolidase N-terminal domain"/>
    <property type="match status" value="1"/>
</dbReference>
<evidence type="ECO:0000256" key="1">
    <source>
        <dbReference type="ARBA" id="ARBA00001936"/>
    </source>
</evidence>
<gene>
    <name evidence="8" type="ORF">GK047_09415</name>
</gene>
<evidence type="ECO:0000259" key="7">
    <source>
        <dbReference type="Pfam" id="PF01321"/>
    </source>
</evidence>
<evidence type="ECO:0000256" key="3">
    <source>
        <dbReference type="ARBA" id="ARBA00022723"/>
    </source>
</evidence>
<dbReference type="InterPro" id="IPR036005">
    <property type="entry name" value="Creatinase/aminopeptidase-like"/>
</dbReference>
<name>A0A6G3ZXB6_9BACL</name>
<accession>A0A6G3ZXB6</accession>
<evidence type="ECO:0000256" key="5">
    <source>
        <dbReference type="RuleBase" id="RU000590"/>
    </source>
</evidence>
<dbReference type="SUPFAM" id="SSF55920">
    <property type="entry name" value="Creatinase/aminopeptidase"/>
    <property type="match status" value="1"/>
</dbReference>
<dbReference type="InterPro" id="IPR000587">
    <property type="entry name" value="Creatinase_N"/>
</dbReference>
<dbReference type="Pfam" id="PF00557">
    <property type="entry name" value="Peptidase_M24"/>
    <property type="match status" value="1"/>
</dbReference>
<dbReference type="GO" id="GO:0046872">
    <property type="term" value="F:metal ion binding"/>
    <property type="evidence" value="ECO:0007669"/>
    <property type="project" value="UniProtKB-KW"/>
</dbReference>
<comment type="cofactor">
    <cofactor evidence="1">
        <name>Mn(2+)</name>
        <dbReference type="ChEBI" id="CHEBI:29035"/>
    </cofactor>
</comment>
<dbReference type="InterPro" id="IPR000994">
    <property type="entry name" value="Pept_M24"/>
</dbReference>
<dbReference type="InterPro" id="IPR001131">
    <property type="entry name" value="Peptidase_M24B_aminopep-P_CS"/>
</dbReference>
<dbReference type="Pfam" id="PF01321">
    <property type="entry name" value="Creatinase_N"/>
    <property type="match status" value="1"/>
</dbReference>
<comment type="similarity">
    <text evidence="2 5">Belongs to the peptidase M24B family.</text>
</comment>
<dbReference type="GO" id="GO:0004177">
    <property type="term" value="F:aminopeptidase activity"/>
    <property type="evidence" value="ECO:0007669"/>
    <property type="project" value="UniProtKB-KW"/>
</dbReference>
<evidence type="ECO:0000256" key="4">
    <source>
        <dbReference type="ARBA" id="ARBA00022801"/>
    </source>
</evidence>
<dbReference type="FunFam" id="3.90.230.10:FF:000014">
    <property type="entry name" value="Aminopeptidase P family protein"/>
    <property type="match status" value="1"/>
</dbReference>
<dbReference type="AlphaFoldDB" id="A0A6G3ZXB6"/>
<dbReference type="InterPro" id="IPR050659">
    <property type="entry name" value="Peptidase_M24B"/>
</dbReference>